<dbReference type="OrthoDB" id="73644at2759"/>
<feature type="signal peptide" evidence="2">
    <location>
        <begin position="1"/>
        <end position="26"/>
    </location>
</feature>
<dbReference type="Gene3D" id="3.30.70.2520">
    <property type="match status" value="1"/>
</dbReference>
<dbReference type="InterPro" id="IPR006094">
    <property type="entry name" value="Oxid_FAD_bind_N"/>
</dbReference>
<dbReference type="GO" id="GO:0016020">
    <property type="term" value="C:membrane"/>
    <property type="evidence" value="ECO:0007669"/>
    <property type="project" value="InterPro"/>
</dbReference>
<dbReference type="STRING" id="112090.W4GR71"/>
<evidence type="ECO:0000313" key="4">
    <source>
        <dbReference type="EMBL" id="ETV82192.1"/>
    </source>
</evidence>
<dbReference type="GeneID" id="20806900"/>
<dbReference type="Gene3D" id="3.30.465.10">
    <property type="match status" value="1"/>
</dbReference>
<dbReference type="InterPro" id="IPR016167">
    <property type="entry name" value="FAD-bd_PCMH_sub1"/>
</dbReference>
<dbReference type="InterPro" id="IPR016166">
    <property type="entry name" value="FAD-bd_PCMH"/>
</dbReference>
<dbReference type="InterPro" id="IPR016171">
    <property type="entry name" value="Vanillyl_alc_oxidase_C-sub2"/>
</dbReference>
<keyword evidence="2" id="KW-0732">Signal</keyword>
<keyword evidence="1" id="KW-0560">Oxidoreductase</keyword>
<name>W4GR71_APHAT</name>
<evidence type="ECO:0000256" key="2">
    <source>
        <dbReference type="SAM" id="SignalP"/>
    </source>
</evidence>
<dbReference type="PANTHER" id="PTHR43762">
    <property type="entry name" value="L-GULONOLACTONE OXIDASE"/>
    <property type="match status" value="1"/>
</dbReference>
<dbReference type="GO" id="GO:0071949">
    <property type="term" value="F:FAD binding"/>
    <property type="evidence" value="ECO:0007669"/>
    <property type="project" value="InterPro"/>
</dbReference>
<dbReference type="PIRSF" id="PIRSF000136">
    <property type="entry name" value="LGO_GLO"/>
    <property type="match status" value="1"/>
</dbReference>
<dbReference type="PANTHER" id="PTHR43762:SF1">
    <property type="entry name" value="D-ARABINONO-1,4-LACTONE OXIDASE"/>
    <property type="match status" value="1"/>
</dbReference>
<evidence type="ECO:0000256" key="1">
    <source>
        <dbReference type="ARBA" id="ARBA00023002"/>
    </source>
</evidence>
<dbReference type="Gene3D" id="3.30.43.10">
    <property type="entry name" value="Uridine Diphospho-n-acetylenolpyruvylglucosamine Reductase, domain 2"/>
    <property type="match status" value="1"/>
</dbReference>
<organism evidence="4">
    <name type="scientific">Aphanomyces astaci</name>
    <name type="common">Crayfish plague agent</name>
    <dbReference type="NCBI Taxonomy" id="112090"/>
    <lineage>
        <taxon>Eukaryota</taxon>
        <taxon>Sar</taxon>
        <taxon>Stramenopiles</taxon>
        <taxon>Oomycota</taxon>
        <taxon>Saprolegniomycetes</taxon>
        <taxon>Saprolegniales</taxon>
        <taxon>Verrucalvaceae</taxon>
        <taxon>Aphanomyces</taxon>
    </lineage>
</organism>
<dbReference type="Pfam" id="PF01565">
    <property type="entry name" value="FAD_binding_4"/>
    <property type="match status" value="1"/>
</dbReference>
<proteinExistence type="predicted"/>
<dbReference type="Gene3D" id="1.10.45.10">
    <property type="entry name" value="Vanillyl-alcohol Oxidase, Chain A, domain 4"/>
    <property type="match status" value="1"/>
</dbReference>
<dbReference type="InterPro" id="IPR016169">
    <property type="entry name" value="FAD-bd_PCMH_sub2"/>
</dbReference>
<dbReference type="AlphaFoldDB" id="W4GR71"/>
<evidence type="ECO:0000259" key="3">
    <source>
        <dbReference type="PROSITE" id="PS51387"/>
    </source>
</evidence>
<accession>W4GR71</accession>
<dbReference type="EMBL" id="KI913122">
    <property type="protein sequence ID" value="ETV82192.1"/>
    <property type="molecule type" value="Genomic_DNA"/>
</dbReference>
<reference evidence="4" key="1">
    <citation type="submission" date="2013-12" db="EMBL/GenBank/DDBJ databases">
        <title>The Genome Sequence of Aphanomyces astaci APO3.</title>
        <authorList>
            <consortium name="The Broad Institute Genomics Platform"/>
            <person name="Russ C."/>
            <person name="Tyler B."/>
            <person name="van West P."/>
            <person name="Dieguez-Uribeondo J."/>
            <person name="Young S.K."/>
            <person name="Zeng Q."/>
            <person name="Gargeya S."/>
            <person name="Fitzgerald M."/>
            <person name="Abouelleil A."/>
            <person name="Alvarado L."/>
            <person name="Chapman S.B."/>
            <person name="Gainer-Dewar J."/>
            <person name="Goldberg J."/>
            <person name="Griggs A."/>
            <person name="Gujja S."/>
            <person name="Hansen M."/>
            <person name="Howarth C."/>
            <person name="Imamovic A."/>
            <person name="Ireland A."/>
            <person name="Larimer J."/>
            <person name="McCowan C."/>
            <person name="Murphy C."/>
            <person name="Pearson M."/>
            <person name="Poon T.W."/>
            <person name="Priest M."/>
            <person name="Roberts A."/>
            <person name="Saif S."/>
            <person name="Shea T."/>
            <person name="Sykes S."/>
            <person name="Wortman J."/>
            <person name="Nusbaum C."/>
            <person name="Birren B."/>
        </authorList>
    </citation>
    <scope>NUCLEOTIDE SEQUENCE [LARGE SCALE GENOMIC DNA]</scope>
    <source>
        <strain evidence="4">APO3</strain>
    </source>
</reference>
<dbReference type="Pfam" id="PF04030">
    <property type="entry name" value="ALO"/>
    <property type="match status" value="1"/>
</dbReference>
<dbReference type="SUPFAM" id="SSF56176">
    <property type="entry name" value="FAD-binding/transporter-associated domain-like"/>
    <property type="match status" value="1"/>
</dbReference>
<dbReference type="RefSeq" id="XP_009827861.1">
    <property type="nucleotide sequence ID" value="XM_009829559.1"/>
</dbReference>
<dbReference type="InterPro" id="IPR007173">
    <property type="entry name" value="ALO_C"/>
</dbReference>
<protein>
    <recommendedName>
        <fullName evidence="3">FAD-binding PCMH-type domain-containing protein</fullName>
    </recommendedName>
</protein>
<feature type="domain" description="FAD-binding PCMH-type" evidence="3">
    <location>
        <begin position="41"/>
        <end position="202"/>
    </location>
</feature>
<dbReference type="VEuPathDB" id="FungiDB:H257_04904"/>
<sequence length="495" mass="54119">MIQHVRFCLRMKCRVSMVALVAVAVAATNGGDFWSNWDTRQVCHPRVHVSPSTATGLQRAVQAASHVRVAGAGHSFSPIVLTEHTLVTLDKYTDVVAFDADTITVQAGRPLYAVNDYLAAHGRALPNLGAVAIQTAAGVTQTGTHGTGNTGCLSDNIIGMDLVVANGTLVNLGPGHDLFDAARVGMGVLGAVSTLTFRHVPLWTMEQITFTLPLATFQLHRAALLATFERTQWYLSGLPANTAVTVVLRVNTTMPITSGCWGNVFTTVPATPAPFNWTNWPDDTKACVDHSYKVLGRDGKNNTNLFTEMEMMLPVDSDAAALADMLTLHANLAPRHDPNVPLFLGFRYVEPDNLWLSPFYQRRTVVVSTIVYHHGEYEGEIDRYHRHMQAVLTKYKARPHTGKANYFTATDMAAVYPKFHEFVALQRAVDPHGKFLNKYMRRLLVLPTSATTLTTTMSTWSYEVGYVAMAAGGCMVLLVGGATRQAAASRGYQRL</sequence>
<gene>
    <name evidence="4" type="ORF">H257_04904</name>
</gene>
<dbReference type="PROSITE" id="PS51387">
    <property type="entry name" value="FAD_PCMH"/>
    <property type="match status" value="1"/>
</dbReference>
<dbReference type="InterPro" id="IPR036318">
    <property type="entry name" value="FAD-bd_PCMH-like_sf"/>
</dbReference>
<feature type="chain" id="PRO_5004841314" description="FAD-binding PCMH-type domain-containing protein" evidence="2">
    <location>
        <begin position="27"/>
        <end position="495"/>
    </location>
</feature>
<dbReference type="InterPro" id="IPR010031">
    <property type="entry name" value="FAD_lactone_oxidase-like"/>
</dbReference>
<dbReference type="GO" id="GO:0003885">
    <property type="term" value="F:D-arabinono-1,4-lactone oxidase activity"/>
    <property type="evidence" value="ECO:0007669"/>
    <property type="project" value="InterPro"/>
</dbReference>